<dbReference type="Proteomes" id="UP000887572">
    <property type="component" value="Unplaced"/>
</dbReference>
<keyword evidence="1" id="KW-1185">Reference proteome</keyword>
<evidence type="ECO:0000313" key="1">
    <source>
        <dbReference type="Proteomes" id="UP000887572"/>
    </source>
</evidence>
<protein>
    <submittedName>
        <fullName evidence="2">Uncharacterized protein</fullName>
    </submittedName>
</protein>
<organism evidence="1 2">
    <name type="scientific">Globodera rostochiensis</name>
    <name type="common">Golden nematode worm</name>
    <name type="synonym">Heterodera rostochiensis</name>
    <dbReference type="NCBI Taxonomy" id="31243"/>
    <lineage>
        <taxon>Eukaryota</taxon>
        <taxon>Metazoa</taxon>
        <taxon>Ecdysozoa</taxon>
        <taxon>Nematoda</taxon>
        <taxon>Chromadorea</taxon>
        <taxon>Rhabditida</taxon>
        <taxon>Tylenchina</taxon>
        <taxon>Tylenchomorpha</taxon>
        <taxon>Tylenchoidea</taxon>
        <taxon>Heteroderidae</taxon>
        <taxon>Heteroderinae</taxon>
        <taxon>Globodera</taxon>
    </lineage>
</organism>
<reference evidence="2" key="1">
    <citation type="submission" date="2022-11" db="UniProtKB">
        <authorList>
            <consortium name="WormBaseParasite"/>
        </authorList>
    </citation>
    <scope>IDENTIFICATION</scope>
</reference>
<proteinExistence type="predicted"/>
<dbReference type="AlphaFoldDB" id="A0A914H0Q7"/>
<accession>A0A914H0Q7</accession>
<sequence>MWEHALAMPKAALDSWLNKDLPRLKGMVQGLGQLLRDQFDGEAIMCQNRYNGCVNFLTKCDNRLKVLIASLKELRNKMANIFEFHLTTRANLLFPNLLGHD</sequence>
<name>A0A914H0Q7_GLORO</name>
<dbReference type="WBParaSite" id="Gr19_v10_g12553.t1">
    <property type="protein sequence ID" value="Gr19_v10_g12553.t1"/>
    <property type="gene ID" value="Gr19_v10_g12553"/>
</dbReference>
<evidence type="ECO:0000313" key="2">
    <source>
        <dbReference type="WBParaSite" id="Gr19_v10_g12553.t1"/>
    </source>
</evidence>